<dbReference type="Pfam" id="PF02837">
    <property type="entry name" value="Glyco_hydro_2_N"/>
    <property type="match status" value="1"/>
</dbReference>
<name>A0ABQ1UUD3_9BACT</name>
<evidence type="ECO:0000256" key="1">
    <source>
        <dbReference type="ARBA" id="ARBA00007401"/>
    </source>
</evidence>
<dbReference type="EMBL" id="BMHT01000011">
    <property type="protein sequence ID" value="GGF27323.1"/>
    <property type="molecule type" value="Genomic_DNA"/>
</dbReference>
<proteinExistence type="inferred from homology"/>
<comment type="caution">
    <text evidence="10">The sequence shown here is derived from an EMBL/GenBank/DDBJ whole genome shotgun (WGS) entry which is preliminary data.</text>
</comment>
<dbReference type="InterPro" id="IPR006103">
    <property type="entry name" value="Glyco_hydro_2_cat"/>
</dbReference>
<dbReference type="InterPro" id="IPR006104">
    <property type="entry name" value="Glyco_hydro_2_N"/>
</dbReference>
<dbReference type="Gene3D" id="3.20.20.80">
    <property type="entry name" value="Glycosidases"/>
    <property type="match status" value="1"/>
</dbReference>
<evidence type="ECO:0008006" key="12">
    <source>
        <dbReference type="Google" id="ProtNLM"/>
    </source>
</evidence>
<dbReference type="Pfam" id="PF00703">
    <property type="entry name" value="Glyco_hydro_2"/>
    <property type="match status" value="1"/>
</dbReference>
<dbReference type="InterPro" id="IPR006102">
    <property type="entry name" value="Ig-like_GH2"/>
</dbReference>
<feature type="domain" description="Glycosyl hydrolases family 2 sugar binding" evidence="7">
    <location>
        <begin position="34"/>
        <end position="185"/>
    </location>
</feature>
<feature type="signal peptide" evidence="4">
    <location>
        <begin position="1"/>
        <end position="25"/>
    </location>
</feature>
<dbReference type="InterPro" id="IPR032311">
    <property type="entry name" value="DUF4982"/>
</dbReference>
<evidence type="ECO:0000313" key="10">
    <source>
        <dbReference type="EMBL" id="GGF27323.1"/>
    </source>
</evidence>
<dbReference type="Gene3D" id="2.60.40.10">
    <property type="entry name" value="Immunoglobulins"/>
    <property type="match status" value="3"/>
</dbReference>
<dbReference type="PRINTS" id="PR00132">
    <property type="entry name" value="GLHYDRLASE2"/>
</dbReference>
<dbReference type="Pfam" id="PF16355">
    <property type="entry name" value="DUF4982"/>
    <property type="match status" value="1"/>
</dbReference>
<keyword evidence="2" id="KW-0378">Hydrolase</keyword>
<feature type="domain" description="Glycoside hydrolase family 2" evidence="9">
    <location>
        <begin position="712"/>
        <end position="812"/>
    </location>
</feature>
<keyword evidence="11" id="KW-1185">Reference proteome</keyword>
<organism evidence="10 11">
    <name type="scientific">Hymenobacter cavernae</name>
    <dbReference type="NCBI Taxonomy" id="2044852"/>
    <lineage>
        <taxon>Bacteria</taxon>
        <taxon>Pseudomonadati</taxon>
        <taxon>Bacteroidota</taxon>
        <taxon>Cytophagia</taxon>
        <taxon>Cytophagales</taxon>
        <taxon>Hymenobacteraceae</taxon>
        <taxon>Hymenobacter</taxon>
    </lineage>
</organism>
<dbReference type="InterPro" id="IPR013783">
    <property type="entry name" value="Ig-like_fold"/>
</dbReference>
<evidence type="ECO:0000259" key="6">
    <source>
        <dbReference type="Pfam" id="PF02836"/>
    </source>
</evidence>
<evidence type="ECO:0000259" key="9">
    <source>
        <dbReference type="Pfam" id="PF18565"/>
    </source>
</evidence>
<dbReference type="InterPro" id="IPR036156">
    <property type="entry name" value="Beta-gal/glucu_dom_sf"/>
</dbReference>
<keyword evidence="4" id="KW-0732">Signal</keyword>
<gene>
    <name evidence="10" type="ORF">GCM10011383_43720</name>
</gene>
<accession>A0ABQ1UUD3</accession>
<sequence>MINQVYARLLLFLVGGLFSVQAVKAQTQPGRTIRNFDKSWRFLKEDAPGAEQPSFDDSHWRTLDVPHDWSIEGPMAQTNPTGRGGGYMPAGIGWYRKTFTVAAADANRKVRIEFDGVMANSEVFVNGVSVGKRPYGYVSFTYDLTAQLQFGGKPNLIAVRVDNSAQPSSRWYTGAGIYRHVRLVSTGTTHFDQWGVFIRPMQVTAQKAVVRVQANVTNESAAVGSYTLQTTLIDPTGKTVKTSESKQTIAAGKTVDYTQTLEVTSPALWDTEHPQLYKVLTKLVAGTVTTDAVTTPVGIREAKFLAATGFWLNGKNLKLYGVCLHEDGGAVGSAIPLAVWERRFKQLKAIGVNAIRTAHNEVAPEFLDLCDRMGLLVMDETFDTWEANKVSRGKEGGSGGYHLYFKQWWAKDTRNQVLRDRNHPSVVIYSVGNEIHDNLKDSTGFRKYKMQQDLIHSLDPSRPVTMALLQPNGSSQVYKTGFAEQMDIVGQNYRENELVAYHQEHPDRIVIGTENTHVLTQWLALRDNAFMSGQFLWTGVDYLGEDVWPSRGATFGLLDRTGGWHTNGLQRAAWWSAKPVVFIQRSSPTPPRPARVPAGAAPAAIPAGTPAAGLDGPTAAAARGGIEYLSDWTPAEPATYTTARVQVFSNADETELFLNGKSLGVKHKSPLDSALFWNVPFEKGTLKAIARNQGQEVATDELKTAGEPAKIILTADKSRVGNNWDAVSFVTASVVDAKGVVCPNSAKLIQFRVSGGGVIAAVDNADRNDHAPYQATERKTYKGTCIALIKAKAATGKITIKASAQGLADGVVTIDAMP</sequence>
<dbReference type="InterPro" id="IPR051913">
    <property type="entry name" value="GH2_Domain-Containing"/>
</dbReference>
<dbReference type="SUPFAM" id="SSF51445">
    <property type="entry name" value="(Trans)glycosidases"/>
    <property type="match status" value="1"/>
</dbReference>
<evidence type="ECO:0000259" key="8">
    <source>
        <dbReference type="Pfam" id="PF16355"/>
    </source>
</evidence>
<dbReference type="InterPro" id="IPR008979">
    <property type="entry name" value="Galactose-bd-like_sf"/>
</dbReference>
<dbReference type="SUPFAM" id="SSF49785">
    <property type="entry name" value="Galactose-binding domain-like"/>
    <property type="match status" value="1"/>
</dbReference>
<dbReference type="PANTHER" id="PTHR42732:SF1">
    <property type="entry name" value="BETA-MANNOSIDASE"/>
    <property type="match status" value="1"/>
</dbReference>
<dbReference type="InterPro" id="IPR006101">
    <property type="entry name" value="Glyco_hydro_2"/>
</dbReference>
<evidence type="ECO:0000256" key="4">
    <source>
        <dbReference type="SAM" id="SignalP"/>
    </source>
</evidence>
<feature type="domain" description="Glycoside hydrolase family 2 immunoglobulin-like beta-sandwich" evidence="5">
    <location>
        <begin position="196"/>
        <end position="300"/>
    </location>
</feature>
<dbReference type="Pfam" id="PF02836">
    <property type="entry name" value="Glyco_hydro_2_C"/>
    <property type="match status" value="1"/>
</dbReference>
<feature type="domain" description="DUF4982" evidence="8">
    <location>
        <begin position="643"/>
        <end position="698"/>
    </location>
</feature>
<evidence type="ECO:0000259" key="7">
    <source>
        <dbReference type="Pfam" id="PF02837"/>
    </source>
</evidence>
<dbReference type="SUPFAM" id="SSF49303">
    <property type="entry name" value="beta-Galactosidase/glucuronidase domain"/>
    <property type="match status" value="1"/>
</dbReference>
<evidence type="ECO:0000259" key="5">
    <source>
        <dbReference type="Pfam" id="PF00703"/>
    </source>
</evidence>
<keyword evidence="3" id="KW-0326">Glycosidase</keyword>
<evidence type="ECO:0000256" key="2">
    <source>
        <dbReference type="ARBA" id="ARBA00022801"/>
    </source>
</evidence>
<dbReference type="InterPro" id="IPR040605">
    <property type="entry name" value="Glyco_hydro2_dom5"/>
</dbReference>
<protein>
    <recommendedName>
        <fullName evidence="12">DUF4982 domain-containing protein</fullName>
    </recommendedName>
</protein>
<evidence type="ECO:0000313" key="11">
    <source>
        <dbReference type="Proteomes" id="UP000632273"/>
    </source>
</evidence>
<dbReference type="Pfam" id="PF18565">
    <property type="entry name" value="Glyco_hydro2_C5"/>
    <property type="match status" value="1"/>
</dbReference>
<dbReference type="Gene3D" id="2.60.120.260">
    <property type="entry name" value="Galactose-binding domain-like"/>
    <property type="match status" value="1"/>
</dbReference>
<feature type="chain" id="PRO_5045118293" description="DUF4982 domain-containing protein" evidence="4">
    <location>
        <begin position="26"/>
        <end position="818"/>
    </location>
</feature>
<dbReference type="Proteomes" id="UP000632273">
    <property type="component" value="Unassembled WGS sequence"/>
</dbReference>
<evidence type="ECO:0000256" key="3">
    <source>
        <dbReference type="ARBA" id="ARBA00023295"/>
    </source>
</evidence>
<dbReference type="PANTHER" id="PTHR42732">
    <property type="entry name" value="BETA-GALACTOSIDASE"/>
    <property type="match status" value="1"/>
</dbReference>
<dbReference type="InterPro" id="IPR017853">
    <property type="entry name" value="GH"/>
</dbReference>
<comment type="similarity">
    <text evidence="1">Belongs to the glycosyl hydrolase 2 family.</text>
</comment>
<reference evidence="11" key="1">
    <citation type="journal article" date="2019" name="Int. J. Syst. Evol. Microbiol.">
        <title>The Global Catalogue of Microorganisms (GCM) 10K type strain sequencing project: providing services to taxonomists for standard genome sequencing and annotation.</title>
        <authorList>
            <consortium name="The Broad Institute Genomics Platform"/>
            <consortium name="The Broad Institute Genome Sequencing Center for Infectious Disease"/>
            <person name="Wu L."/>
            <person name="Ma J."/>
        </authorList>
    </citation>
    <scope>NUCLEOTIDE SEQUENCE [LARGE SCALE GENOMIC DNA]</scope>
    <source>
        <strain evidence="11">CGMCC 1.15197</strain>
    </source>
</reference>
<feature type="domain" description="Glycoside hydrolase family 2 catalytic" evidence="6">
    <location>
        <begin position="309"/>
        <end position="467"/>
    </location>
</feature>